<accession>A0A445B385</accession>
<dbReference type="EMBL" id="SDMP01000010">
    <property type="protein sequence ID" value="RYR33147.1"/>
    <property type="molecule type" value="Genomic_DNA"/>
</dbReference>
<sequence>MVISDNLLLHDSSLLVFLKAQSTEVVALLFDACASWWTQGPNAILQIMLPEAVVIVMAPRDGST</sequence>
<name>A0A445B385_ARAHY</name>
<dbReference type="Gene3D" id="3.90.1150.10">
    <property type="entry name" value="Aspartate Aminotransferase, domain 1"/>
    <property type="match status" value="1"/>
</dbReference>
<dbReference type="EMBL" id="SDMP01000010">
    <property type="protein sequence ID" value="RYR33148.1"/>
    <property type="molecule type" value="Genomic_DNA"/>
</dbReference>
<dbReference type="AlphaFoldDB" id="A0A445B385"/>
<evidence type="ECO:0000313" key="1">
    <source>
        <dbReference type="EMBL" id="RYR33147.1"/>
    </source>
</evidence>
<organism evidence="1 2">
    <name type="scientific">Arachis hypogaea</name>
    <name type="common">Peanut</name>
    <dbReference type="NCBI Taxonomy" id="3818"/>
    <lineage>
        <taxon>Eukaryota</taxon>
        <taxon>Viridiplantae</taxon>
        <taxon>Streptophyta</taxon>
        <taxon>Embryophyta</taxon>
        <taxon>Tracheophyta</taxon>
        <taxon>Spermatophyta</taxon>
        <taxon>Magnoliopsida</taxon>
        <taxon>eudicotyledons</taxon>
        <taxon>Gunneridae</taxon>
        <taxon>Pentapetalae</taxon>
        <taxon>rosids</taxon>
        <taxon>fabids</taxon>
        <taxon>Fabales</taxon>
        <taxon>Fabaceae</taxon>
        <taxon>Papilionoideae</taxon>
        <taxon>50 kb inversion clade</taxon>
        <taxon>dalbergioids sensu lato</taxon>
        <taxon>Dalbergieae</taxon>
        <taxon>Pterocarpus clade</taxon>
        <taxon>Arachis</taxon>
    </lineage>
</organism>
<comment type="caution">
    <text evidence="1">The sequence shown here is derived from an EMBL/GenBank/DDBJ whole genome shotgun (WGS) entry which is preliminary data.</text>
</comment>
<evidence type="ECO:0000313" key="2">
    <source>
        <dbReference type="Proteomes" id="UP000289738"/>
    </source>
</evidence>
<keyword evidence="2" id="KW-1185">Reference proteome</keyword>
<dbReference type="Proteomes" id="UP000289738">
    <property type="component" value="Chromosome A10"/>
</dbReference>
<gene>
    <name evidence="1" type="ORF">Ahy_A10g047712</name>
</gene>
<proteinExistence type="predicted"/>
<reference evidence="1 2" key="1">
    <citation type="submission" date="2019-01" db="EMBL/GenBank/DDBJ databases">
        <title>Sequencing of cultivated peanut Arachis hypogaea provides insights into genome evolution and oil improvement.</title>
        <authorList>
            <person name="Chen X."/>
        </authorList>
    </citation>
    <scope>NUCLEOTIDE SEQUENCE [LARGE SCALE GENOMIC DNA]</scope>
    <source>
        <strain evidence="2">cv. Fuhuasheng</strain>
        <strain evidence="1">GDAAS-fuhuasheng2018</strain>
        <tissue evidence="1">Leaves</tissue>
    </source>
</reference>
<protein>
    <submittedName>
        <fullName evidence="1">Uncharacterized protein</fullName>
    </submittedName>
</protein>
<dbReference type="InterPro" id="IPR015422">
    <property type="entry name" value="PyrdxlP-dep_Trfase_small"/>
</dbReference>